<evidence type="ECO:0000256" key="1">
    <source>
        <dbReference type="SAM" id="MobiDB-lite"/>
    </source>
</evidence>
<gene>
    <name evidence="3" type="ORF">C2E20_7333</name>
</gene>
<proteinExistence type="predicted"/>
<evidence type="ECO:0000313" key="3">
    <source>
        <dbReference type="EMBL" id="PSC69156.1"/>
    </source>
</evidence>
<dbReference type="GO" id="GO:0009507">
    <property type="term" value="C:chloroplast"/>
    <property type="evidence" value="ECO:0007669"/>
    <property type="project" value="TreeGrafter"/>
</dbReference>
<keyword evidence="2" id="KW-0812">Transmembrane</keyword>
<comment type="caution">
    <text evidence="3">The sequence shown here is derived from an EMBL/GenBank/DDBJ whole genome shotgun (WGS) entry which is preliminary data.</text>
</comment>
<protein>
    <submittedName>
        <fullName evidence="3">Uncharacterized protein</fullName>
    </submittedName>
</protein>
<organism evidence="3 4">
    <name type="scientific">Micractinium conductrix</name>
    <dbReference type="NCBI Taxonomy" id="554055"/>
    <lineage>
        <taxon>Eukaryota</taxon>
        <taxon>Viridiplantae</taxon>
        <taxon>Chlorophyta</taxon>
        <taxon>core chlorophytes</taxon>
        <taxon>Trebouxiophyceae</taxon>
        <taxon>Chlorellales</taxon>
        <taxon>Chlorellaceae</taxon>
        <taxon>Chlorella clade</taxon>
        <taxon>Micractinium</taxon>
    </lineage>
</organism>
<dbReference type="EMBL" id="LHPF02000029">
    <property type="protein sequence ID" value="PSC69156.1"/>
    <property type="molecule type" value="Genomic_DNA"/>
</dbReference>
<evidence type="ECO:0000256" key="2">
    <source>
        <dbReference type="SAM" id="Phobius"/>
    </source>
</evidence>
<name>A0A2P6V4Y9_9CHLO</name>
<dbReference type="InterPro" id="IPR018790">
    <property type="entry name" value="DUF2358"/>
</dbReference>
<dbReference type="AlphaFoldDB" id="A0A2P6V4Y9"/>
<sequence length="282" mass="30479">MQASVGATRPAIAPLGSLQFGSRPGARQGRPFRPVSARAADTKPVAEQSIDGLPASYCDDFECTSSPSVEASVRQLAKDLTRANGKWTPIYASNVEYSDAFRRFKGPDGYARLDFVATSVGDPAVSIQSMRMLDNSAAEIRWRLTGWVGPLPVDVEGTTEVAMNLLTGRIERHSERWDLRLCSPPAAAAWTVTRALWAAKQASTDAGAAANQVLNTLTSVDDEDTMTQADPNDPMKFFQQKDSSKQDTVFFVAIVLLFWAMVQAWTQLFSGGGGSGNDGAFF</sequence>
<keyword evidence="4" id="KW-1185">Reference proteome</keyword>
<dbReference type="PANTHER" id="PTHR36334">
    <property type="entry name" value="PROTEIN, PUTATIVE (DUF2358)-RELATED"/>
    <property type="match status" value="1"/>
</dbReference>
<reference evidence="3 4" key="1">
    <citation type="journal article" date="2018" name="Plant J.">
        <title>Genome sequences of Chlorella sorokiniana UTEX 1602 and Micractinium conductrix SAG 241.80: implications to maltose excretion by a green alga.</title>
        <authorList>
            <person name="Arriola M.B."/>
            <person name="Velmurugan N."/>
            <person name="Zhang Y."/>
            <person name="Plunkett M.H."/>
            <person name="Hondzo H."/>
            <person name="Barney B.M."/>
        </authorList>
    </citation>
    <scope>NUCLEOTIDE SEQUENCE [LARGE SCALE GENOMIC DNA]</scope>
    <source>
        <strain evidence="3 4">SAG 241.80</strain>
    </source>
</reference>
<dbReference type="PANTHER" id="PTHR36334:SF1">
    <property type="entry name" value="PROTEIN, PUTATIVE (DUF2358)-RELATED"/>
    <property type="match status" value="1"/>
</dbReference>
<keyword evidence="2" id="KW-0472">Membrane</keyword>
<feature type="transmembrane region" description="Helical" evidence="2">
    <location>
        <begin position="248"/>
        <end position="266"/>
    </location>
</feature>
<keyword evidence="2" id="KW-1133">Transmembrane helix</keyword>
<feature type="region of interest" description="Disordered" evidence="1">
    <location>
        <begin position="15"/>
        <end position="45"/>
    </location>
</feature>
<dbReference type="Pfam" id="PF10184">
    <property type="entry name" value="DUF2358"/>
    <property type="match status" value="1"/>
</dbReference>
<dbReference type="OrthoDB" id="2016221at2759"/>
<accession>A0A2P6V4Y9</accession>
<dbReference type="Proteomes" id="UP000239649">
    <property type="component" value="Unassembled WGS sequence"/>
</dbReference>
<dbReference type="STRING" id="554055.A0A2P6V4Y9"/>
<evidence type="ECO:0000313" key="4">
    <source>
        <dbReference type="Proteomes" id="UP000239649"/>
    </source>
</evidence>